<gene>
    <name evidence="1" type="ORF">TNIN_217721</name>
</gene>
<dbReference type="AlphaFoldDB" id="A0A8X7CJG0"/>
<evidence type="ECO:0000313" key="1">
    <source>
        <dbReference type="EMBL" id="GFY69471.1"/>
    </source>
</evidence>
<reference evidence="1" key="1">
    <citation type="submission" date="2020-08" db="EMBL/GenBank/DDBJ databases">
        <title>Multicomponent nature underlies the extraordinary mechanical properties of spider dragline silk.</title>
        <authorList>
            <person name="Kono N."/>
            <person name="Nakamura H."/>
            <person name="Mori M."/>
            <person name="Yoshida Y."/>
            <person name="Ohtoshi R."/>
            <person name="Malay A.D."/>
            <person name="Moran D.A.P."/>
            <person name="Tomita M."/>
            <person name="Numata K."/>
            <person name="Arakawa K."/>
        </authorList>
    </citation>
    <scope>NUCLEOTIDE SEQUENCE</scope>
</reference>
<dbReference type="EMBL" id="BMAV01017632">
    <property type="protein sequence ID" value="GFY69471.1"/>
    <property type="molecule type" value="Genomic_DNA"/>
</dbReference>
<comment type="caution">
    <text evidence="1">The sequence shown here is derived from an EMBL/GenBank/DDBJ whole genome shotgun (WGS) entry which is preliminary data.</text>
</comment>
<dbReference type="OrthoDB" id="10466420at2759"/>
<organism evidence="1 2">
    <name type="scientific">Trichonephila inaurata madagascariensis</name>
    <dbReference type="NCBI Taxonomy" id="2747483"/>
    <lineage>
        <taxon>Eukaryota</taxon>
        <taxon>Metazoa</taxon>
        <taxon>Ecdysozoa</taxon>
        <taxon>Arthropoda</taxon>
        <taxon>Chelicerata</taxon>
        <taxon>Arachnida</taxon>
        <taxon>Araneae</taxon>
        <taxon>Araneomorphae</taxon>
        <taxon>Entelegynae</taxon>
        <taxon>Araneoidea</taxon>
        <taxon>Nephilidae</taxon>
        <taxon>Trichonephila</taxon>
        <taxon>Trichonephila inaurata</taxon>
    </lineage>
</organism>
<evidence type="ECO:0000313" key="2">
    <source>
        <dbReference type="Proteomes" id="UP000886998"/>
    </source>
</evidence>
<name>A0A8X7CJG0_9ARAC</name>
<protein>
    <submittedName>
        <fullName evidence="1">Uncharacterized protein</fullName>
    </submittedName>
</protein>
<dbReference type="Proteomes" id="UP000886998">
    <property type="component" value="Unassembled WGS sequence"/>
</dbReference>
<sequence length="79" mass="9162">MNKLRLGNNKHLKDPIKLNNKSLRNDGQIADAFTKHFASKQRKSGYLKERDKDFKRYNILARVSDDSASELCNSEFTEC</sequence>
<keyword evidence="2" id="KW-1185">Reference proteome</keyword>
<accession>A0A8X7CJG0</accession>
<proteinExistence type="predicted"/>